<evidence type="ECO:0000313" key="2">
    <source>
        <dbReference type="EMBL" id="THV43115.1"/>
    </source>
</evidence>
<sequence length="145" mass="15342">MSEKLAVRTAAAPAPAHTFPQGVRKGPLLQVSGQGPVDPVSGEYLHPGDVRAQTLRTLANVEAILRAGGASLDDVVMLRVYLADRGDFAAMNEAYGEFVTSHTGEGTPPPCRTTVICTLPRAEMLVEIDALAYVDLRVRASGVIT</sequence>
<reference evidence="3" key="1">
    <citation type="submission" date="2019-04" db="EMBL/GenBank/DDBJ databases">
        <title>Nocardioides xinjiangensis sp. nov.</title>
        <authorList>
            <person name="Liu S."/>
        </authorList>
    </citation>
    <scope>NUCLEOTIDE SEQUENCE [LARGE SCALE GENOMIC DNA]</scope>
    <source>
        <strain evidence="3">18</strain>
    </source>
</reference>
<organism evidence="2 3">
    <name type="scientific">Glycomyces buryatensis</name>
    <dbReference type="NCBI Taxonomy" id="2570927"/>
    <lineage>
        <taxon>Bacteria</taxon>
        <taxon>Bacillati</taxon>
        <taxon>Actinomycetota</taxon>
        <taxon>Actinomycetes</taxon>
        <taxon>Glycomycetales</taxon>
        <taxon>Glycomycetaceae</taxon>
        <taxon>Glycomyces</taxon>
    </lineage>
</organism>
<gene>
    <name evidence="2" type="ORF">FAB82_02460</name>
</gene>
<feature type="region of interest" description="Disordered" evidence="1">
    <location>
        <begin position="1"/>
        <end position="25"/>
    </location>
</feature>
<reference evidence="2 3" key="2">
    <citation type="submission" date="2019-05" db="EMBL/GenBank/DDBJ databases">
        <title>Glycomyces buryatensis sp. nov.</title>
        <authorList>
            <person name="Nikitina E."/>
        </authorList>
    </citation>
    <scope>NUCLEOTIDE SEQUENCE [LARGE SCALE GENOMIC DNA]</scope>
    <source>
        <strain evidence="2 3">18</strain>
    </source>
</reference>
<dbReference type="InterPro" id="IPR006175">
    <property type="entry name" value="YjgF/YER057c/UK114"/>
</dbReference>
<evidence type="ECO:0000256" key="1">
    <source>
        <dbReference type="SAM" id="MobiDB-lite"/>
    </source>
</evidence>
<comment type="caution">
    <text evidence="2">The sequence shown here is derived from an EMBL/GenBank/DDBJ whole genome shotgun (WGS) entry which is preliminary data.</text>
</comment>
<dbReference type="Pfam" id="PF01042">
    <property type="entry name" value="Ribonuc_L-PSP"/>
    <property type="match status" value="1"/>
</dbReference>
<dbReference type="SUPFAM" id="SSF55298">
    <property type="entry name" value="YjgF-like"/>
    <property type="match status" value="1"/>
</dbReference>
<dbReference type="PANTHER" id="PTHR11803">
    <property type="entry name" value="2-IMINOBUTANOATE/2-IMINOPROPANOATE DEAMINASE RIDA"/>
    <property type="match status" value="1"/>
</dbReference>
<accession>A0A4S8QJD2</accession>
<dbReference type="CDD" id="cd00448">
    <property type="entry name" value="YjgF_YER057c_UK114_family"/>
    <property type="match status" value="1"/>
</dbReference>
<dbReference type="PANTHER" id="PTHR11803:SF39">
    <property type="entry name" value="2-IMINOBUTANOATE_2-IMINOPROPANOATE DEAMINASE"/>
    <property type="match status" value="1"/>
</dbReference>
<evidence type="ECO:0000313" key="3">
    <source>
        <dbReference type="Proteomes" id="UP000308760"/>
    </source>
</evidence>
<protein>
    <submittedName>
        <fullName evidence="2">RidA family protein</fullName>
    </submittedName>
</protein>
<dbReference type="Proteomes" id="UP000308760">
    <property type="component" value="Unassembled WGS sequence"/>
</dbReference>
<keyword evidence="3" id="KW-1185">Reference proteome</keyword>
<dbReference type="EMBL" id="STGY01000007">
    <property type="protein sequence ID" value="THV43115.1"/>
    <property type="molecule type" value="Genomic_DNA"/>
</dbReference>
<dbReference type="Gene3D" id="3.30.1330.40">
    <property type="entry name" value="RutC-like"/>
    <property type="match status" value="1"/>
</dbReference>
<dbReference type="InterPro" id="IPR035959">
    <property type="entry name" value="RutC-like_sf"/>
</dbReference>
<dbReference type="RefSeq" id="WP_136532956.1">
    <property type="nucleotide sequence ID" value="NZ_STGY01000007.1"/>
</dbReference>
<dbReference type="AlphaFoldDB" id="A0A4S8QJD2"/>
<name>A0A4S8QJD2_9ACTN</name>
<dbReference type="GO" id="GO:0019239">
    <property type="term" value="F:deaminase activity"/>
    <property type="evidence" value="ECO:0007669"/>
    <property type="project" value="TreeGrafter"/>
</dbReference>
<dbReference type="OrthoDB" id="8684161at2"/>
<dbReference type="GO" id="GO:0005829">
    <property type="term" value="C:cytosol"/>
    <property type="evidence" value="ECO:0007669"/>
    <property type="project" value="TreeGrafter"/>
</dbReference>
<proteinExistence type="predicted"/>